<proteinExistence type="inferred from homology"/>
<comment type="subcellular location">
    <subcellularLocation>
        <location evidence="12">Cytoplasm</location>
    </subcellularLocation>
</comment>
<dbReference type="RefSeq" id="WP_252623125.1">
    <property type="nucleotide sequence ID" value="NZ_CP099490.1"/>
</dbReference>
<keyword evidence="9 12" id="KW-0274">FAD</keyword>
<evidence type="ECO:0000256" key="12">
    <source>
        <dbReference type="RuleBase" id="RU364052"/>
    </source>
</evidence>
<dbReference type="SUPFAM" id="SSF54373">
    <property type="entry name" value="FAD-linked reductases, C-terminal domain"/>
    <property type="match status" value="1"/>
</dbReference>
<dbReference type="Gene3D" id="3.50.50.60">
    <property type="entry name" value="FAD/NAD(P)-binding domain"/>
    <property type="match status" value="1"/>
</dbReference>
<dbReference type="EC" id="1.3.3.15" evidence="6 12"/>
<dbReference type="PANTHER" id="PTHR42923:SF3">
    <property type="entry name" value="PROTOPORPHYRINOGEN OXIDASE"/>
    <property type="match status" value="1"/>
</dbReference>
<name>A0ABY4YLZ6_9MICO</name>
<reference evidence="14" key="1">
    <citation type="submission" date="2022-06" db="EMBL/GenBank/DDBJ databases">
        <title>Ornithinimicrobium JY.X270.</title>
        <authorList>
            <person name="Huang Y."/>
        </authorList>
    </citation>
    <scope>NUCLEOTIDE SEQUENCE</scope>
    <source>
        <strain evidence="14">JY.X270</strain>
    </source>
</reference>
<comment type="function">
    <text evidence="3 12">Involved in coproporphyrin-dependent heme b biosynthesis. Catalyzes the oxidation of coproporphyrinogen III to coproporphyrin III.</text>
</comment>
<dbReference type="InterPro" id="IPR036188">
    <property type="entry name" value="FAD/NAD-bd_sf"/>
</dbReference>
<dbReference type="GO" id="GO:0004729">
    <property type="term" value="F:oxygen-dependent protoporphyrinogen oxidase activity"/>
    <property type="evidence" value="ECO:0007669"/>
    <property type="project" value="UniProtKB-EC"/>
</dbReference>
<keyword evidence="8 12" id="KW-0285">Flavoprotein</keyword>
<comment type="similarity">
    <text evidence="5 12">Belongs to the protoporphyrinogen/coproporphyrinogen oxidase family. Coproporphyrinogen III oxidase subfamily.</text>
</comment>
<dbReference type="InterPro" id="IPR004572">
    <property type="entry name" value="Protoporphyrinogen_oxidase"/>
</dbReference>
<dbReference type="Gene3D" id="1.10.3110.10">
    <property type="entry name" value="protoporphyrinogen ix oxidase, domain 3"/>
    <property type="match status" value="1"/>
</dbReference>
<dbReference type="Pfam" id="PF01593">
    <property type="entry name" value="Amino_oxidase"/>
    <property type="match status" value="1"/>
</dbReference>
<evidence type="ECO:0000256" key="2">
    <source>
        <dbReference type="ARBA" id="ARBA00001974"/>
    </source>
</evidence>
<dbReference type="PANTHER" id="PTHR42923">
    <property type="entry name" value="PROTOPORPHYRINOGEN OXIDASE"/>
    <property type="match status" value="1"/>
</dbReference>
<gene>
    <name evidence="14" type="primary">hemG</name>
    <name evidence="14" type="ORF">NF557_07310</name>
</gene>
<evidence type="ECO:0000256" key="10">
    <source>
        <dbReference type="ARBA" id="ARBA00023002"/>
    </source>
</evidence>
<dbReference type="InterPro" id="IPR050464">
    <property type="entry name" value="Zeta_carotene_desat/Oxidored"/>
</dbReference>
<evidence type="ECO:0000256" key="3">
    <source>
        <dbReference type="ARBA" id="ARBA00002185"/>
    </source>
</evidence>
<evidence type="ECO:0000256" key="11">
    <source>
        <dbReference type="ARBA" id="ARBA00023133"/>
    </source>
</evidence>
<comment type="pathway">
    <text evidence="4 12">Porphyrin-containing compound metabolism; protoheme biosynthesis.</text>
</comment>
<comment type="cofactor">
    <cofactor evidence="2 12">
        <name>FAD</name>
        <dbReference type="ChEBI" id="CHEBI:57692"/>
    </cofactor>
</comment>
<organism evidence="14 15">
    <name type="scientific">Ornithinimicrobium cryptoxanthini</name>
    <dbReference type="NCBI Taxonomy" id="2934161"/>
    <lineage>
        <taxon>Bacteria</taxon>
        <taxon>Bacillati</taxon>
        <taxon>Actinomycetota</taxon>
        <taxon>Actinomycetes</taxon>
        <taxon>Micrococcales</taxon>
        <taxon>Ornithinimicrobiaceae</taxon>
        <taxon>Ornithinimicrobium</taxon>
    </lineage>
</organism>
<evidence type="ECO:0000313" key="14">
    <source>
        <dbReference type="EMBL" id="USQ77699.1"/>
    </source>
</evidence>
<keyword evidence="10 12" id="KW-0560">Oxidoreductase</keyword>
<accession>A0ABY4YLZ6</accession>
<evidence type="ECO:0000256" key="9">
    <source>
        <dbReference type="ARBA" id="ARBA00022827"/>
    </source>
</evidence>
<evidence type="ECO:0000256" key="6">
    <source>
        <dbReference type="ARBA" id="ARBA00012402"/>
    </source>
</evidence>
<dbReference type="SUPFAM" id="SSF51905">
    <property type="entry name" value="FAD/NAD(P)-binding domain"/>
    <property type="match status" value="1"/>
</dbReference>
<evidence type="ECO:0000256" key="4">
    <source>
        <dbReference type="ARBA" id="ARBA00004744"/>
    </source>
</evidence>
<keyword evidence="12" id="KW-0963">Cytoplasm</keyword>
<evidence type="ECO:0000256" key="8">
    <source>
        <dbReference type="ARBA" id="ARBA00022630"/>
    </source>
</evidence>
<evidence type="ECO:0000259" key="13">
    <source>
        <dbReference type="Pfam" id="PF01593"/>
    </source>
</evidence>
<keyword evidence="11 12" id="KW-0350">Heme biosynthesis</keyword>
<evidence type="ECO:0000256" key="1">
    <source>
        <dbReference type="ARBA" id="ARBA00001755"/>
    </source>
</evidence>
<dbReference type="NCBIfam" id="TIGR00562">
    <property type="entry name" value="proto_IX_ox"/>
    <property type="match status" value="1"/>
</dbReference>
<evidence type="ECO:0000256" key="7">
    <source>
        <dbReference type="ARBA" id="ARBA00019046"/>
    </source>
</evidence>
<dbReference type="Proteomes" id="UP001056535">
    <property type="component" value="Chromosome"/>
</dbReference>
<dbReference type="EMBL" id="CP099490">
    <property type="protein sequence ID" value="USQ77699.1"/>
    <property type="molecule type" value="Genomic_DNA"/>
</dbReference>
<evidence type="ECO:0000256" key="5">
    <source>
        <dbReference type="ARBA" id="ARBA00008310"/>
    </source>
</evidence>
<evidence type="ECO:0000313" key="15">
    <source>
        <dbReference type="Proteomes" id="UP001056535"/>
    </source>
</evidence>
<keyword evidence="15" id="KW-1185">Reference proteome</keyword>
<feature type="domain" description="Amine oxidase" evidence="13">
    <location>
        <begin position="10"/>
        <end position="465"/>
    </location>
</feature>
<protein>
    <recommendedName>
        <fullName evidence="7 12">Coproporphyrinogen III oxidase</fullName>
        <ecNumber evidence="6 12">1.3.3.15</ecNumber>
    </recommendedName>
</protein>
<dbReference type="Gene3D" id="3.90.660.20">
    <property type="entry name" value="Protoporphyrinogen oxidase, mitochondrial, domain 2"/>
    <property type="match status" value="1"/>
</dbReference>
<dbReference type="InterPro" id="IPR002937">
    <property type="entry name" value="Amino_oxidase"/>
</dbReference>
<sequence length="467" mass="48050">MRYLVVGGGISGLAAAWELVQHVDGRDVTLLDAGDRPGGKLRGATVGGVHVDVGAESVLARRPEALDLIHEAGLGDELVHPTGARAAIWSRGRLHPVPRRTLLGVPADPDDLAGLLTDEEVSRIRAEVPETLAAADISVGDLVARRLGDAVSDRLVEPLLGGVYAGHARLISAAAAAPALLAAARAGESLVAAAGRAVPVPADPTAPRPPVFAGIEGGLHRLPAALLERLTERGVTVRSGTIARELRRTATGWQVVTGPVPDPRVHDADRVILAVPPAPTARLLREAAPVAADALSGVETASMAVLTFAFSADQPPDLTGSGFLVPPRDGRFLKAATFSMNKWDWVRAHGVDAGPDGQDVLLLRASVGRHQEEASLQHLDRVLVELALTDLGDATGSTLPAPLDAHVQRWGGGLPQAAVGHRDRVAAVLDSVARQPGLAVAGAAYDGVGVPACIASGRAAAVQVLAG</sequence>
<comment type="catalytic activity">
    <reaction evidence="1">
        <text>coproporphyrinogen III + 3 O2 = coproporphyrin III + 3 H2O2</text>
        <dbReference type="Rhea" id="RHEA:43436"/>
        <dbReference type="ChEBI" id="CHEBI:15379"/>
        <dbReference type="ChEBI" id="CHEBI:16240"/>
        <dbReference type="ChEBI" id="CHEBI:57309"/>
        <dbReference type="ChEBI" id="CHEBI:131725"/>
        <dbReference type="EC" id="1.3.3.15"/>
    </reaction>
    <physiologicalReaction direction="left-to-right" evidence="1">
        <dbReference type="Rhea" id="RHEA:43437"/>
    </physiologicalReaction>
</comment>